<evidence type="ECO:0000256" key="4">
    <source>
        <dbReference type="ARBA" id="ARBA00022553"/>
    </source>
</evidence>
<evidence type="ECO:0000256" key="6">
    <source>
        <dbReference type="ARBA" id="ARBA00022857"/>
    </source>
</evidence>
<evidence type="ECO:0000256" key="7">
    <source>
        <dbReference type="ARBA" id="ARBA00023002"/>
    </source>
</evidence>
<dbReference type="InterPro" id="IPR052388">
    <property type="entry name" value="Peroxisomal_t2-enoyl-CoA_red"/>
</dbReference>
<evidence type="ECO:0000256" key="16">
    <source>
        <dbReference type="ARBA" id="ARBA00048686"/>
    </source>
</evidence>
<accession>A0ABM1KXM2</accession>
<evidence type="ECO:0000256" key="9">
    <source>
        <dbReference type="ARBA" id="ARBA00023140"/>
    </source>
</evidence>
<dbReference type="RefSeq" id="XP_015278459.1">
    <property type="nucleotide sequence ID" value="XM_015422973.1"/>
</dbReference>
<comment type="catalytic activity">
    <reaction evidence="20">
        <text>(2E)-octenoyl-CoA + NADPH + H(+) = octanoyl-CoA + NADP(+)</text>
        <dbReference type="Rhea" id="RHEA:44952"/>
        <dbReference type="ChEBI" id="CHEBI:15378"/>
        <dbReference type="ChEBI" id="CHEBI:57386"/>
        <dbReference type="ChEBI" id="CHEBI:57783"/>
        <dbReference type="ChEBI" id="CHEBI:58349"/>
        <dbReference type="ChEBI" id="CHEBI:62242"/>
    </reaction>
    <physiologicalReaction direction="left-to-right" evidence="20">
        <dbReference type="Rhea" id="RHEA:44953"/>
    </physiologicalReaction>
</comment>
<evidence type="ECO:0000256" key="8">
    <source>
        <dbReference type="ARBA" id="ARBA00023098"/>
    </source>
</evidence>
<gene>
    <name evidence="22" type="primary">LOC107120305</name>
</gene>
<dbReference type="PRINTS" id="PR00081">
    <property type="entry name" value="GDHRDH"/>
</dbReference>
<keyword evidence="8" id="KW-0443">Lipid metabolism</keyword>
<evidence type="ECO:0000256" key="18">
    <source>
        <dbReference type="ARBA" id="ARBA00049251"/>
    </source>
</evidence>
<dbReference type="PANTHER" id="PTHR24317:SF7">
    <property type="entry name" value="PEROXISOMAL TRANS-2-ENOYL-COA REDUCTASE"/>
    <property type="match status" value="1"/>
</dbReference>
<evidence type="ECO:0000256" key="12">
    <source>
        <dbReference type="ARBA" id="ARBA00038622"/>
    </source>
</evidence>
<evidence type="ECO:0000256" key="20">
    <source>
        <dbReference type="ARBA" id="ARBA00049559"/>
    </source>
</evidence>
<keyword evidence="6" id="KW-0521">NADP</keyword>
<dbReference type="PANTHER" id="PTHR24317">
    <property type="entry name" value="PEROXISOMAL TRANS-2-ENOYL-COA REDUCTASE"/>
    <property type="match status" value="1"/>
</dbReference>
<dbReference type="Proteomes" id="UP000694871">
    <property type="component" value="Unplaced"/>
</dbReference>
<dbReference type="Pfam" id="PF13561">
    <property type="entry name" value="adh_short_C2"/>
    <property type="match status" value="1"/>
</dbReference>
<comment type="catalytic activity">
    <reaction evidence="16">
        <text>(2E)-tetradecenoyl-CoA + NADPH + H(+) = tetradecanoyl-CoA + NADP(+)</text>
        <dbReference type="Rhea" id="RHEA:44968"/>
        <dbReference type="ChEBI" id="CHEBI:15378"/>
        <dbReference type="ChEBI" id="CHEBI:57385"/>
        <dbReference type="ChEBI" id="CHEBI:57783"/>
        <dbReference type="ChEBI" id="CHEBI:58349"/>
        <dbReference type="ChEBI" id="CHEBI:61405"/>
    </reaction>
    <physiologicalReaction direction="left-to-right" evidence="16">
        <dbReference type="Rhea" id="RHEA:44969"/>
    </physiologicalReaction>
</comment>
<dbReference type="InterPro" id="IPR036291">
    <property type="entry name" value="NAD(P)-bd_dom_sf"/>
</dbReference>
<dbReference type="GeneID" id="107120305"/>
<keyword evidence="3" id="KW-0444">Lipid biosynthesis</keyword>
<evidence type="ECO:0000256" key="3">
    <source>
        <dbReference type="ARBA" id="ARBA00022516"/>
    </source>
</evidence>
<proteinExistence type="predicted"/>
<protein>
    <recommendedName>
        <fullName evidence="14">Peroxisomal trans-2-enoyl-CoA reductase</fullName>
        <ecNumber evidence="13">1.3.1.38</ecNumber>
    </recommendedName>
</protein>
<keyword evidence="10" id="KW-0275">Fatty acid biosynthesis</keyword>
<evidence type="ECO:0000256" key="1">
    <source>
        <dbReference type="ARBA" id="ARBA00004275"/>
    </source>
</evidence>
<evidence type="ECO:0000256" key="2">
    <source>
        <dbReference type="ARBA" id="ARBA00005189"/>
    </source>
</evidence>
<evidence type="ECO:0000256" key="13">
    <source>
        <dbReference type="ARBA" id="ARBA00038849"/>
    </source>
</evidence>
<keyword evidence="9" id="KW-0576">Peroxisome</keyword>
<reference evidence="22" key="1">
    <citation type="submission" date="2025-08" db="UniProtKB">
        <authorList>
            <consortium name="RefSeq"/>
        </authorList>
    </citation>
    <scope>IDENTIFICATION</scope>
</reference>
<evidence type="ECO:0000256" key="11">
    <source>
        <dbReference type="ARBA" id="ARBA00037124"/>
    </source>
</evidence>
<evidence type="ECO:0000256" key="17">
    <source>
        <dbReference type="ARBA" id="ARBA00049108"/>
    </source>
</evidence>
<organism evidence="21 22">
    <name type="scientific">Gekko japonicus</name>
    <name type="common">Schlegel's Japanese gecko</name>
    <dbReference type="NCBI Taxonomy" id="146911"/>
    <lineage>
        <taxon>Eukaryota</taxon>
        <taxon>Metazoa</taxon>
        <taxon>Chordata</taxon>
        <taxon>Craniata</taxon>
        <taxon>Vertebrata</taxon>
        <taxon>Euteleostomi</taxon>
        <taxon>Lepidosauria</taxon>
        <taxon>Squamata</taxon>
        <taxon>Bifurcata</taxon>
        <taxon>Gekkota</taxon>
        <taxon>Gekkonidae</taxon>
        <taxon>Gekkoninae</taxon>
        <taxon>Gekko</taxon>
    </lineage>
</organism>
<dbReference type="Gene3D" id="3.40.50.720">
    <property type="entry name" value="NAD(P)-binding Rossmann-like Domain"/>
    <property type="match status" value="1"/>
</dbReference>
<evidence type="ECO:0000256" key="5">
    <source>
        <dbReference type="ARBA" id="ARBA00022832"/>
    </source>
</evidence>
<comment type="catalytic activity">
    <reaction evidence="18">
        <text>a (2E)-enoyl-CoA + NADPH + H(+) = a 2,3-saturated acyl-CoA + NADP(+)</text>
        <dbReference type="Rhea" id="RHEA:33763"/>
        <dbReference type="ChEBI" id="CHEBI:15378"/>
        <dbReference type="ChEBI" id="CHEBI:57783"/>
        <dbReference type="ChEBI" id="CHEBI:58349"/>
        <dbReference type="ChEBI" id="CHEBI:58856"/>
        <dbReference type="ChEBI" id="CHEBI:65111"/>
        <dbReference type="EC" id="1.3.1.38"/>
    </reaction>
    <physiologicalReaction direction="left-to-right" evidence="18">
        <dbReference type="Rhea" id="RHEA:33764"/>
    </physiologicalReaction>
</comment>
<keyword evidence="5" id="KW-0276">Fatty acid metabolism</keyword>
<evidence type="ECO:0000256" key="19">
    <source>
        <dbReference type="ARBA" id="ARBA00049386"/>
    </source>
</evidence>
<evidence type="ECO:0000313" key="21">
    <source>
        <dbReference type="Proteomes" id="UP000694871"/>
    </source>
</evidence>
<keyword evidence="7" id="KW-0560">Oxidoreductase</keyword>
<evidence type="ECO:0000256" key="14">
    <source>
        <dbReference type="ARBA" id="ARBA00041063"/>
    </source>
</evidence>
<comment type="function">
    <text evidence="11">Participates in chain elongation of fatty acids. Catalyzes the reduction of trans-2-enoyl-CoAs of varying chain lengths from 6:1 to 16:1, having maximum activity with 10:1 CoA. Has no 2,4-dienoyl-CoA reductase activity.</text>
</comment>
<keyword evidence="4" id="KW-0597">Phosphoprotein</keyword>
<comment type="catalytic activity">
    <reaction evidence="19">
        <text>(2E)-decenoyl-CoA + NADPH + H(+) = decanoyl-CoA + NADP(+)</text>
        <dbReference type="Rhea" id="RHEA:44960"/>
        <dbReference type="ChEBI" id="CHEBI:15378"/>
        <dbReference type="ChEBI" id="CHEBI:57783"/>
        <dbReference type="ChEBI" id="CHEBI:58349"/>
        <dbReference type="ChEBI" id="CHEBI:61406"/>
        <dbReference type="ChEBI" id="CHEBI:61430"/>
    </reaction>
    <physiologicalReaction direction="left-to-right" evidence="19">
        <dbReference type="Rhea" id="RHEA:44961"/>
    </physiologicalReaction>
</comment>
<sequence length="214" mass="23583">MADGCFRVFHVSKSTSGTGQPREPRKHRLRLLLVHVWHHNLVTLHQSPLCTFYTEFIYVRKRAQISLLGNILADYLLGWHTGAARAAVDNLTKSFAIEWAKSGVRINSIAPGVIFSETAVANYKEAGETMFKNSVSKIPAKRLGVPEEVSSLVCFLLSPGASYITGETVKVDGGQSLYSCQWEVADHNRWPSAPEGNNSKALTRLLSGKSLSKL</sequence>
<evidence type="ECO:0000313" key="22">
    <source>
        <dbReference type="RefSeq" id="XP_015278459.1"/>
    </source>
</evidence>
<keyword evidence="21" id="KW-1185">Reference proteome</keyword>
<comment type="catalytic activity">
    <reaction evidence="17">
        <text>(2E)-hexenoyl-CoA + NADPH + H(+) = hexanoyl-CoA + NADP(+)</text>
        <dbReference type="Rhea" id="RHEA:44956"/>
        <dbReference type="ChEBI" id="CHEBI:15378"/>
        <dbReference type="ChEBI" id="CHEBI:57783"/>
        <dbReference type="ChEBI" id="CHEBI:58349"/>
        <dbReference type="ChEBI" id="CHEBI:62077"/>
        <dbReference type="ChEBI" id="CHEBI:62620"/>
    </reaction>
    <physiologicalReaction direction="left-to-right" evidence="17">
        <dbReference type="Rhea" id="RHEA:44957"/>
    </physiologicalReaction>
</comment>
<evidence type="ECO:0000256" key="15">
    <source>
        <dbReference type="ARBA" id="ARBA00047570"/>
    </source>
</evidence>
<dbReference type="EC" id="1.3.1.38" evidence="13"/>
<name>A0ABM1KXM2_GEKJA</name>
<comment type="catalytic activity">
    <reaction evidence="15">
        <text>(2E)-dodecenoyl-CoA + NADPH + H(+) = dodecanoyl-CoA + NADP(+)</text>
        <dbReference type="Rhea" id="RHEA:44964"/>
        <dbReference type="ChEBI" id="CHEBI:15378"/>
        <dbReference type="ChEBI" id="CHEBI:57330"/>
        <dbReference type="ChEBI" id="CHEBI:57375"/>
        <dbReference type="ChEBI" id="CHEBI:57783"/>
        <dbReference type="ChEBI" id="CHEBI:58349"/>
    </reaction>
    <physiologicalReaction direction="left-to-right" evidence="15">
        <dbReference type="Rhea" id="RHEA:44965"/>
    </physiologicalReaction>
</comment>
<comment type="subcellular location">
    <subcellularLocation>
        <location evidence="1">Peroxisome</location>
    </subcellularLocation>
</comment>
<evidence type="ECO:0000256" key="10">
    <source>
        <dbReference type="ARBA" id="ARBA00023160"/>
    </source>
</evidence>
<comment type="pathway">
    <text evidence="2">Lipid metabolism.</text>
</comment>
<dbReference type="InterPro" id="IPR002347">
    <property type="entry name" value="SDR_fam"/>
</dbReference>
<dbReference type="SUPFAM" id="SSF51735">
    <property type="entry name" value="NAD(P)-binding Rossmann-fold domains"/>
    <property type="match status" value="1"/>
</dbReference>
<comment type="subunit">
    <text evidence="12">Interacts with PEX5, probably required to target it into peroxisomes.</text>
</comment>